<gene>
    <name evidence="2" type="ORF">C8E03_10321</name>
</gene>
<evidence type="ECO:0000313" key="3">
    <source>
        <dbReference type="Proteomes" id="UP000247523"/>
    </source>
</evidence>
<evidence type="ECO:0000313" key="2">
    <source>
        <dbReference type="EMBL" id="PXV91465.1"/>
    </source>
</evidence>
<reference evidence="2 3" key="1">
    <citation type="submission" date="2018-05" db="EMBL/GenBank/DDBJ databases">
        <title>Genomic Encyclopedia of Type Strains, Phase IV (KMG-IV): sequencing the most valuable type-strain genomes for metagenomic binning, comparative biology and taxonomic classification.</title>
        <authorList>
            <person name="Goeker M."/>
        </authorList>
    </citation>
    <scope>NUCLEOTIDE SEQUENCE [LARGE SCALE GENOMIC DNA]</scope>
    <source>
        <strain evidence="2 3">DSM 28816</strain>
    </source>
</reference>
<feature type="transmembrane region" description="Helical" evidence="1">
    <location>
        <begin position="398"/>
        <end position="419"/>
    </location>
</feature>
<dbReference type="Proteomes" id="UP000247523">
    <property type="component" value="Unassembled WGS sequence"/>
</dbReference>
<feature type="transmembrane region" description="Helical" evidence="1">
    <location>
        <begin position="440"/>
        <end position="462"/>
    </location>
</feature>
<proteinExistence type="predicted"/>
<dbReference type="RefSeq" id="WP_110290705.1">
    <property type="nucleotide sequence ID" value="NZ_QICS01000003.1"/>
</dbReference>
<feature type="transmembrane region" description="Helical" evidence="1">
    <location>
        <begin position="366"/>
        <end position="386"/>
    </location>
</feature>
<organism evidence="2 3">
    <name type="scientific">Lachnotalea glycerini</name>
    <dbReference type="NCBI Taxonomy" id="1763509"/>
    <lineage>
        <taxon>Bacteria</taxon>
        <taxon>Bacillati</taxon>
        <taxon>Bacillota</taxon>
        <taxon>Clostridia</taxon>
        <taxon>Lachnospirales</taxon>
        <taxon>Lachnospiraceae</taxon>
        <taxon>Lachnotalea</taxon>
    </lineage>
</organism>
<keyword evidence="1" id="KW-1133">Transmembrane helix</keyword>
<accession>A0A318EN01</accession>
<evidence type="ECO:0008006" key="4">
    <source>
        <dbReference type="Google" id="ProtNLM"/>
    </source>
</evidence>
<keyword evidence="1" id="KW-0812">Transmembrane</keyword>
<dbReference type="AlphaFoldDB" id="A0A318EN01"/>
<sequence>MKINLAKQKYLYITLIFAILPRIILCFFINTLVYYPSDEVATVSGAALLAGYNWSQVVSTAGYYGQGFYSLFAPLYKLTDNPFVIFKISIIVCSIIQGMTALMSYHCLTRYLKLKNPFLICAISVAASYLLDTRSTNLLNETPLMLMCWIILAILFHLNEAAMLSKSTRKYTIYLILALAYSITLHTRAVILCVALLITVLFYYWTYRKWLVSPSIMIGLGTLGAVLGSIGIALMQSRLWGASGGTIRNASININLDMLLNLLKPYSWQAAANIVLGLINTSVLLSFGFMMIAIVVFIKLIGDCLARKHSVTADFDCHASYYVTGSIFFMTCTAIMIIGLAIKWLPGASQGIQDGLGSNNYGFRSFVYYRYFAVFLSPLLMLVLSYMHQYNIKHYFKAATITLILSQTYWMVCIVPYLYTFHDFEVKKFFTLSLFCFNKVNIWIFMIASMVLFVSWFVFWYLYSKNKYLLSICILSLLLIINYAVFVIQNDYQKQDTNYNLVNAGYDFVKTYEDTVNFPSTIYVPEDNKLPYLYQYFLIRYTIIPSYPSVDCDQAIVLWHTQEDPTLLSMGYVWLQLDKNEYLYVKGNELISALDAKGFHFQE</sequence>
<feature type="transmembrane region" description="Helical" evidence="1">
    <location>
        <begin position="171"/>
        <end position="204"/>
    </location>
</feature>
<feature type="transmembrane region" description="Helical" evidence="1">
    <location>
        <begin position="216"/>
        <end position="235"/>
    </location>
</feature>
<keyword evidence="1" id="KW-0472">Membrane</keyword>
<evidence type="ECO:0000256" key="1">
    <source>
        <dbReference type="SAM" id="Phobius"/>
    </source>
</evidence>
<feature type="transmembrane region" description="Helical" evidence="1">
    <location>
        <begin position="12"/>
        <end position="35"/>
    </location>
</feature>
<feature type="transmembrane region" description="Helical" evidence="1">
    <location>
        <begin position="143"/>
        <end position="159"/>
    </location>
</feature>
<name>A0A318EN01_9FIRM</name>
<feature type="transmembrane region" description="Helical" evidence="1">
    <location>
        <begin position="468"/>
        <end position="488"/>
    </location>
</feature>
<comment type="caution">
    <text evidence="2">The sequence shown here is derived from an EMBL/GenBank/DDBJ whole genome shotgun (WGS) entry which is preliminary data.</text>
</comment>
<feature type="transmembrane region" description="Helical" evidence="1">
    <location>
        <begin position="274"/>
        <end position="301"/>
    </location>
</feature>
<feature type="transmembrane region" description="Helical" evidence="1">
    <location>
        <begin position="83"/>
        <end position="102"/>
    </location>
</feature>
<dbReference type="EMBL" id="QICS01000003">
    <property type="protein sequence ID" value="PXV91465.1"/>
    <property type="molecule type" value="Genomic_DNA"/>
</dbReference>
<protein>
    <recommendedName>
        <fullName evidence="4">Glycosyltransferase RgtA/B/C/D-like domain-containing protein</fullName>
    </recommendedName>
</protein>
<feature type="transmembrane region" description="Helical" evidence="1">
    <location>
        <begin position="321"/>
        <end position="345"/>
    </location>
</feature>